<comment type="similarity">
    <text evidence="1">Belongs to the ATP-dependent AMP-binding enzyme family.</text>
</comment>
<dbReference type="Pfam" id="PF00501">
    <property type="entry name" value="AMP-binding"/>
    <property type="match status" value="1"/>
</dbReference>
<dbReference type="InterPro" id="IPR025110">
    <property type="entry name" value="AMP-bd_C"/>
</dbReference>
<dbReference type="Pfam" id="PF13193">
    <property type="entry name" value="AMP-binding_C"/>
    <property type="match status" value="1"/>
</dbReference>
<dbReference type="AlphaFoldDB" id="A0A1U8IL23"/>
<dbReference type="InterPro" id="IPR042099">
    <property type="entry name" value="ANL_N_sf"/>
</dbReference>
<reference evidence="6" key="2">
    <citation type="submission" date="2025-08" db="UniProtKB">
        <authorList>
            <consortium name="RefSeq"/>
        </authorList>
    </citation>
    <scope>IDENTIFICATION</scope>
</reference>
<feature type="domain" description="AMP-dependent synthetase/ligase" evidence="3">
    <location>
        <begin position="21"/>
        <end position="403"/>
    </location>
</feature>
<dbReference type="FunFam" id="3.30.300.30:FF:000008">
    <property type="entry name" value="2,3-dihydroxybenzoate-AMP ligase"/>
    <property type="match status" value="1"/>
</dbReference>
<keyword evidence="2" id="KW-0436">Ligase</keyword>
<dbReference type="InterPro" id="IPR020845">
    <property type="entry name" value="AMP-binding_CS"/>
</dbReference>
<dbReference type="PANTHER" id="PTHR43859:SF57">
    <property type="entry name" value="ACYL-ACTIVATING ENZYME 8-RELATED"/>
    <property type="match status" value="1"/>
</dbReference>
<dbReference type="CDD" id="cd12118">
    <property type="entry name" value="ttLC_FACS_AEE21_like"/>
    <property type="match status" value="1"/>
</dbReference>
<evidence type="ECO:0000256" key="2">
    <source>
        <dbReference type="ARBA" id="ARBA00022598"/>
    </source>
</evidence>
<evidence type="ECO:0000259" key="3">
    <source>
        <dbReference type="Pfam" id="PF00501"/>
    </source>
</evidence>
<dbReference type="PANTHER" id="PTHR43859">
    <property type="entry name" value="ACYL-ACTIVATING ENZYME"/>
    <property type="match status" value="1"/>
</dbReference>
<reference evidence="5" key="1">
    <citation type="journal article" date="2020" name="Nat. Genet.">
        <title>Genomic diversifications of five Gossypium allopolyploid species and their impact on cotton improvement.</title>
        <authorList>
            <person name="Chen Z.J."/>
            <person name="Sreedasyam A."/>
            <person name="Ando A."/>
            <person name="Song Q."/>
            <person name="De Santiago L.M."/>
            <person name="Hulse-Kemp A.M."/>
            <person name="Ding M."/>
            <person name="Ye W."/>
            <person name="Kirkbride R.C."/>
            <person name="Jenkins J."/>
            <person name="Plott C."/>
            <person name="Lovell J."/>
            <person name="Lin Y.M."/>
            <person name="Vaughn R."/>
            <person name="Liu B."/>
            <person name="Simpson S."/>
            <person name="Scheffler B.E."/>
            <person name="Wen L."/>
            <person name="Saski C.A."/>
            <person name="Grover C.E."/>
            <person name="Hu G."/>
            <person name="Conover J.L."/>
            <person name="Carlson J.W."/>
            <person name="Shu S."/>
            <person name="Boston L.B."/>
            <person name="Williams M."/>
            <person name="Peterson D.G."/>
            <person name="McGee K."/>
            <person name="Jones D.C."/>
            <person name="Wendel J.F."/>
            <person name="Stelly D.M."/>
            <person name="Grimwood J."/>
            <person name="Schmutz J."/>
        </authorList>
    </citation>
    <scope>NUCLEOTIDE SEQUENCE [LARGE SCALE GENOMIC DNA]</scope>
    <source>
        <strain evidence="5">cv. TM-1</strain>
    </source>
</reference>
<protein>
    <submittedName>
        <fullName evidence="6">Probable acyl-activating enzyme 6</fullName>
    </submittedName>
</protein>
<dbReference type="FunFam" id="3.40.50.12780:FF:000003">
    <property type="entry name" value="Long-chain-fatty-acid--CoA ligase FadD"/>
    <property type="match status" value="1"/>
</dbReference>
<gene>
    <name evidence="6" type="primary">LOC107897748</name>
</gene>
<feature type="domain" description="AMP-binding enzyme C-terminal" evidence="4">
    <location>
        <begin position="454"/>
        <end position="531"/>
    </location>
</feature>
<dbReference type="GO" id="GO:0016874">
    <property type="term" value="F:ligase activity"/>
    <property type="evidence" value="ECO:0007669"/>
    <property type="project" value="UniProtKB-KW"/>
</dbReference>
<evidence type="ECO:0000313" key="6">
    <source>
        <dbReference type="RefSeq" id="XP_016678806.1"/>
    </source>
</evidence>
<dbReference type="OrthoDB" id="10253115at2759"/>
<name>A0A1U8IL23_GOSHI</name>
<dbReference type="InterPro" id="IPR045851">
    <property type="entry name" value="AMP-bd_C_sf"/>
</dbReference>
<accession>A0A1U8IL23</accession>
<dbReference type="Gene3D" id="3.30.300.30">
    <property type="match status" value="1"/>
</dbReference>
<dbReference type="PaxDb" id="3635-A0A1U8IL23"/>
<keyword evidence="5" id="KW-1185">Reference proteome</keyword>
<dbReference type="NCBIfam" id="NF006020">
    <property type="entry name" value="PRK08162.1"/>
    <property type="match status" value="1"/>
</dbReference>
<evidence type="ECO:0000256" key="1">
    <source>
        <dbReference type="ARBA" id="ARBA00006432"/>
    </source>
</evidence>
<dbReference type="Proteomes" id="UP000818029">
    <property type="component" value="Chromosome A10"/>
</dbReference>
<dbReference type="SUPFAM" id="SSF56801">
    <property type="entry name" value="Acetyl-CoA synthetase-like"/>
    <property type="match status" value="1"/>
</dbReference>
<evidence type="ECO:0000259" key="4">
    <source>
        <dbReference type="Pfam" id="PF13193"/>
    </source>
</evidence>
<dbReference type="Gene3D" id="3.40.50.12780">
    <property type="entry name" value="N-terminal domain of ligase-like"/>
    <property type="match status" value="1"/>
</dbReference>
<dbReference type="GeneID" id="107897748"/>
<dbReference type="STRING" id="3635.A0A1U8IL23"/>
<dbReference type="RefSeq" id="XP_016678806.1">
    <property type="nucleotide sequence ID" value="XM_016823317.2"/>
</dbReference>
<organism evidence="5 6">
    <name type="scientific">Gossypium hirsutum</name>
    <name type="common">Upland cotton</name>
    <name type="synonym">Gossypium mexicanum</name>
    <dbReference type="NCBI Taxonomy" id="3635"/>
    <lineage>
        <taxon>Eukaryota</taxon>
        <taxon>Viridiplantae</taxon>
        <taxon>Streptophyta</taxon>
        <taxon>Embryophyta</taxon>
        <taxon>Tracheophyta</taxon>
        <taxon>Spermatophyta</taxon>
        <taxon>Magnoliopsida</taxon>
        <taxon>eudicotyledons</taxon>
        <taxon>Gunneridae</taxon>
        <taxon>Pentapetalae</taxon>
        <taxon>rosids</taxon>
        <taxon>malvids</taxon>
        <taxon>Malvales</taxon>
        <taxon>Malvaceae</taxon>
        <taxon>Malvoideae</taxon>
        <taxon>Gossypium</taxon>
    </lineage>
</organism>
<dbReference type="KEGG" id="ghi:107897748"/>
<dbReference type="PROSITE" id="PS00455">
    <property type="entry name" value="AMP_BINDING"/>
    <property type="match status" value="1"/>
</dbReference>
<evidence type="ECO:0000313" key="5">
    <source>
        <dbReference type="Proteomes" id="UP000818029"/>
    </source>
</evidence>
<dbReference type="InterPro" id="IPR000873">
    <property type="entry name" value="AMP-dep_synth/lig_dom"/>
</dbReference>
<sequence length="554" mass="60787">MEELKSRPTNSSPLTPLGFLDRAATVYGDCTSIIYNNTSYTWSETHRRCLQLASSLSSTGIKTGPVVSVLAPNIPAMYELHFAVPMSGAVLNSINTRLDARTVSILLCHGESKLLFVDTLSQSLALEAISLFPPNETPPLLVLIKDDEDDGVSSTLDSRFCCTYESLVEKGNPGFKWIRPESEWNPIVLNYTSGTTSSPKGVVHCHRAVFTITVDSLIDWEVPKQPVYLWTLPMFHANGWSFTWGMAAVGGTNICVRKFDAPIIYNLIRKHGVTHMCGAPVVLNMLSNSPETKPLENPVQILTAGAPPPAAVLSRTESLGFIVSHGYGLTETGGLVVSCAWKREWNKFPLAERARLKARQGVRTLTVTEADIVDPESGLSVKRDGSSLGEIVLRGPSIMLGYLKDPNATSNCLKEDGWFYTGDVGVIHPDGYMEIKDRSKDVIISGGENLSSVEVESILYTHPAINEAAVVARPDEYWGETPCAFVSLKAELTRKPSEIEIMEYCRAKLPHYMVPKTVVFKDELPKTSTGKILKFVLREIAKGMGSSSTRVSRM</sequence>
<proteinExistence type="inferred from homology"/>